<dbReference type="Pfam" id="PF02668">
    <property type="entry name" value="TauD"/>
    <property type="match status" value="1"/>
</dbReference>
<evidence type="ECO:0000256" key="3">
    <source>
        <dbReference type="ARBA" id="ARBA00022964"/>
    </source>
</evidence>
<keyword evidence="3 7" id="KW-0223">Dioxygenase</keyword>
<dbReference type="RefSeq" id="WP_188900835.1">
    <property type="nucleotide sequence ID" value="NZ_BMKS01000007.1"/>
</dbReference>
<comment type="caution">
    <text evidence="7">The sequence shown here is derived from an EMBL/GenBank/DDBJ whole genome shotgun (WGS) entry which is preliminary data.</text>
</comment>
<keyword evidence="4" id="KW-0560">Oxidoreductase</keyword>
<dbReference type="GO" id="GO:0000908">
    <property type="term" value="F:taurine dioxygenase activity"/>
    <property type="evidence" value="ECO:0007669"/>
    <property type="project" value="TreeGrafter"/>
</dbReference>
<dbReference type="Gene3D" id="3.60.130.10">
    <property type="entry name" value="Clavaminate synthase-like"/>
    <property type="match status" value="1"/>
</dbReference>
<accession>A0A8J3ECT5</accession>
<dbReference type="AlphaFoldDB" id="A0A8J3ECT5"/>
<dbReference type="SUPFAM" id="SSF51197">
    <property type="entry name" value="Clavaminate synthase-like"/>
    <property type="match status" value="1"/>
</dbReference>
<organism evidence="7 8">
    <name type="scientific">Caldovatus sediminis</name>
    <dbReference type="NCBI Taxonomy" id="2041189"/>
    <lineage>
        <taxon>Bacteria</taxon>
        <taxon>Pseudomonadati</taxon>
        <taxon>Pseudomonadota</taxon>
        <taxon>Alphaproteobacteria</taxon>
        <taxon>Acetobacterales</taxon>
        <taxon>Roseomonadaceae</taxon>
        <taxon>Caldovatus</taxon>
    </lineage>
</organism>
<dbReference type="EMBL" id="BMKS01000007">
    <property type="protein sequence ID" value="GGG36808.1"/>
    <property type="molecule type" value="Genomic_DNA"/>
</dbReference>
<gene>
    <name evidence="7" type="ORF">GCM10010964_25820</name>
</gene>
<evidence type="ECO:0000313" key="8">
    <source>
        <dbReference type="Proteomes" id="UP000597507"/>
    </source>
</evidence>
<evidence type="ECO:0000313" key="7">
    <source>
        <dbReference type="EMBL" id="GGG36808.1"/>
    </source>
</evidence>
<protein>
    <submittedName>
        <fullName evidence="7">TauD/TfdA family dioxygenase</fullName>
    </submittedName>
</protein>
<feature type="domain" description="TauD/TfdA-like" evidence="6">
    <location>
        <begin position="18"/>
        <end position="286"/>
    </location>
</feature>
<dbReference type="PANTHER" id="PTHR30468">
    <property type="entry name" value="ALPHA-KETOGLUTARATE-DEPENDENT SULFONATE DIOXYGENASE"/>
    <property type="match status" value="1"/>
</dbReference>
<dbReference type="Proteomes" id="UP000597507">
    <property type="component" value="Unassembled WGS sequence"/>
</dbReference>
<evidence type="ECO:0000259" key="6">
    <source>
        <dbReference type="Pfam" id="PF02668"/>
    </source>
</evidence>
<evidence type="ECO:0000256" key="5">
    <source>
        <dbReference type="ARBA" id="ARBA00023004"/>
    </source>
</evidence>
<dbReference type="GO" id="GO:0046872">
    <property type="term" value="F:metal ion binding"/>
    <property type="evidence" value="ECO:0007669"/>
    <property type="project" value="UniProtKB-KW"/>
</dbReference>
<dbReference type="InterPro" id="IPR042098">
    <property type="entry name" value="TauD-like_sf"/>
</dbReference>
<comment type="similarity">
    <text evidence="1">Belongs to the TfdA dioxygenase family.</text>
</comment>
<dbReference type="InterPro" id="IPR051323">
    <property type="entry name" value="AtsK-like"/>
</dbReference>
<dbReference type="InterPro" id="IPR003819">
    <property type="entry name" value="TauD/TfdA-like"/>
</dbReference>
<dbReference type="PANTHER" id="PTHR30468:SF1">
    <property type="entry name" value="ALPHA-KETOGLUTARATE-DEPENDENT SULFONATE DIOXYGENASE"/>
    <property type="match status" value="1"/>
</dbReference>
<proteinExistence type="inferred from homology"/>
<evidence type="ECO:0000256" key="1">
    <source>
        <dbReference type="ARBA" id="ARBA00005896"/>
    </source>
</evidence>
<keyword evidence="2" id="KW-0479">Metal-binding</keyword>
<dbReference type="GO" id="GO:0005737">
    <property type="term" value="C:cytoplasm"/>
    <property type="evidence" value="ECO:0007669"/>
    <property type="project" value="TreeGrafter"/>
</dbReference>
<evidence type="ECO:0000256" key="2">
    <source>
        <dbReference type="ARBA" id="ARBA00022723"/>
    </source>
</evidence>
<name>A0A8J3ECT5_9PROT</name>
<keyword evidence="5" id="KW-0408">Iron</keyword>
<keyword evidence="8" id="KW-1185">Reference proteome</keyword>
<evidence type="ECO:0000256" key="4">
    <source>
        <dbReference type="ARBA" id="ARBA00023002"/>
    </source>
</evidence>
<sequence>MSATTATTVGDGTVTVVPTGAALGAEVRGVDLRRVTDAQFAAIHRAWLDHSVLLFRGQTLSDDELIAFSRRFGELDWAPVQENGRRFVEGKPEIYIVSNVLGPDGQPIGSLGAGEAVWHTDMSYLEQPPKASLLYALEIPPAGGDTHFSSMYAAYEALPEALKRRAAGLRVKHDGTYNSGGFLRAGVTPTDDPRTAPGTLHPLVIRHPETGRLALYLGRRRNAYIAGLPLEESEALLDAIWAEATRPAHAWTNHWRVGDLVLWDNRCTMHRRDPFDPQARRIMHRTQIKGAAPPSA</sequence>
<reference evidence="7 8" key="1">
    <citation type="journal article" date="2014" name="Int. J. Syst. Evol. Microbiol.">
        <title>Complete genome sequence of Corynebacterium casei LMG S-19264T (=DSM 44701T), isolated from a smear-ripened cheese.</title>
        <authorList>
            <consortium name="US DOE Joint Genome Institute (JGI-PGF)"/>
            <person name="Walter F."/>
            <person name="Albersmeier A."/>
            <person name="Kalinowski J."/>
            <person name="Ruckert C."/>
        </authorList>
    </citation>
    <scope>NUCLEOTIDE SEQUENCE [LARGE SCALE GENOMIC DNA]</scope>
    <source>
        <strain evidence="7 8">CGMCC 1.16330</strain>
    </source>
</reference>
<dbReference type="GO" id="GO:0006790">
    <property type="term" value="P:sulfur compound metabolic process"/>
    <property type="evidence" value="ECO:0007669"/>
    <property type="project" value="TreeGrafter"/>
</dbReference>